<proteinExistence type="predicted"/>
<evidence type="ECO:0000313" key="2">
    <source>
        <dbReference type="Proteomes" id="UP000471147"/>
    </source>
</evidence>
<accession>A0A6I4LUL2</accession>
<reference evidence="1 2" key="1">
    <citation type="submission" date="2019-01" db="EMBL/GenBank/DDBJ databases">
        <title>Sphingorhabdus lacus sp.nov., isolated from an oligotrophic freshwater lake.</title>
        <authorList>
            <person name="Park M."/>
        </authorList>
    </citation>
    <scope>NUCLEOTIDE SEQUENCE [LARGE SCALE GENOMIC DNA]</scope>
    <source>
        <strain evidence="1 2">IMCC26285</strain>
    </source>
</reference>
<comment type="caution">
    <text evidence="1">The sequence shown here is derived from an EMBL/GenBank/DDBJ whole genome shotgun (WGS) entry which is preliminary data.</text>
</comment>
<dbReference type="InterPro" id="IPR026350">
    <property type="entry name" value="GxxExxY"/>
</dbReference>
<organism evidence="1 2">
    <name type="scientific">Sphingorhabdus profundilacus</name>
    <dbReference type="NCBI Taxonomy" id="2509718"/>
    <lineage>
        <taxon>Bacteria</taxon>
        <taxon>Pseudomonadati</taxon>
        <taxon>Pseudomonadota</taxon>
        <taxon>Alphaproteobacteria</taxon>
        <taxon>Sphingomonadales</taxon>
        <taxon>Sphingomonadaceae</taxon>
        <taxon>Sphingorhabdus</taxon>
    </lineage>
</organism>
<dbReference type="Proteomes" id="UP000471147">
    <property type="component" value="Unassembled WGS sequence"/>
</dbReference>
<dbReference type="AlphaFoldDB" id="A0A6I4LUL2"/>
<protein>
    <submittedName>
        <fullName evidence="1">GxxExxY protein</fullName>
    </submittedName>
</protein>
<dbReference type="Pfam" id="PF13366">
    <property type="entry name" value="PDDEXK_3"/>
    <property type="match status" value="1"/>
</dbReference>
<name>A0A6I4LUL2_9SPHN</name>
<gene>
    <name evidence="1" type="ORF">EUU23_03145</name>
</gene>
<keyword evidence="2" id="KW-1185">Reference proteome</keyword>
<evidence type="ECO:0000313" key="1">
    <source>
        <dbReference type="EMBL" id="MVZ96701.1"/>
    </source>
</evidence>
<dbReference type="EMBL" id="SDWJ01000001">
    <property type="protein sequence ID" value="MVZ96701.1"/>
    <property type="molecule type" value="Genomic_DNA"/>
</dbReference>
<dbReference type="NCBIfam" id="TIGR04256">
    <property type="entry name" value="GxxExxY"/>
    <property type="match status" value="1"/>
</dbReference>
<dbReference type="OrthoDB" id="9806869at2"/>
<dbReference type="RefSeq" id="WP_160352659.1">
    <property type="nucleotide sequence ID" value="NZ_SDWJ01000001.1"/>
</dbReference>
<sequence>MLKKSQEDHLAAVIDAGYHLHKEIGPGLLESVYETVLAARLKRQGLKVVRQMPVDVRIDGLDFANADRVDLFVNDWLVLELKALEKLLGVHIRQTQTYVKLLNQPMGLVINFGSEMYRHGVRRVYSSR</sequence>